<dbReference type="GO" id="GO:0010073">
    <property type="term" value="P:meristem maintenance"/>
    <property type="evidence" value="ECO:0007669"/>
    <property type="project" value="InterPro"/>
</dbReference>
<accession>A0A1S4BNU9</accession>
<dbReference type="Proteomes" id="UP000790787">
    <property type="component" value="Chromosome 22"/>
</dbReference>
<dbReference type="AlphaFoldDB" id="A0A1S4BNU9"/>
<dbReference type="RefSeq" id="XP_016490520.1">
    <property type="nucleotide sequence ID" value="XM_016635034.1"/>
</dbReference>
<dbReference type="Pfam" id="PF10536">
    <property type="entry name" value="PMD"/>
    <property type="match status" value="1"/>
</dbReference>
<dbReference type="PANTHER" id="PTHR46033">
    <property type="entry name" value="PROTEIN MAIN-LIKE 2"/>
    <property type="match status" value="1"/>
</dbReference>
<dbReference type="KEGG" id="nta:107810278"/>
<gene>
    <name evidence="3" type="primary">LOC107810278</name>
</gene>
<evidence type="ECO:0000313" key="3">
    <source>
        <dbReference type="RefSeq" id="XP_016490520.1"/>
    </source>
</evidence>
<protein>
    <submittedName>
        <fullName evidence="3">Protein MAINTENANCE OF MERISTEMS-like</fullName>
    </submittedName>
</protein>
<dbReference type="PaxDb" id="4097-A0A1S4BNU9"/>
<dbReference type="OMA" id="PRISSWG"/>
<dbReference type="InterPro" id="IPR019557">
    <property type="entry name" value="AminoTfrase-like_pln_mobile"/>
</dbReference>
<dbReference type="OrthoDB" id="1275090at2759"/>
<dbReference type="InterPro" id="IPR044824">
    <property type="entry name" value="MAIN-like"/>
</dbReference>
<dbReference type="STRING" id="4097.A0A1S4BNU9"/>
<sequence>MATSSNSREKYIMKESNELMRNFPSKRLDVSFRNSHTLLPSLTYIPIDQQSAPSPLESLFMFKQPQRTPSNICFEYGWRNPQDNWSLWVRNMHSRFQDVWRRAGIYDSICGSVYKVHKNVDLLFVFGEKWCPKTNTFVFPWGEATITLEDVFVLGGYSLLGECVVTSAFLVSEDEVRIDDRLLEAYTEGVRTPNRKTTHSWWLEQFMGKGSDVEHEAFLALWLSRYVFPGSLNNMVKEVFPLAIRLARGVQVCLAPAVLASIYRDLRSLKNAILEMKDGDSPRVKIQAPFLLVQLWVWERFPTLQPRPNAIRRGEPRISSWGSTSRGFSVQEIQLAIRVAAPDFLWRPYAKDLDGFVPPAFYSEEEELELIGQNVSGKAWLLVLCIRPSVLVGLKGLRENYFPHRVAMQFGYDQDIPATIEFKAENYIVAWTDFTRRVQDRSLYIPSKHFVAGVTDRYDAWWKVFMECSALFFNAPEGNRGDCTVERLYVFATASVRSNPCSSLISSAQHSQLSDGKPLFPEHWKNQVPCLLE</sequence>
<evidence type="ECO:0000313" key="2">
    <source>
        <dbReference type="Proteomes" id="UP000790787"/>
    </source>
</evidence>
<dbReference type="PANTHER" id="PTHR46033:SF67">
    <property type="entry name" value="AMINOTRANSFERASE-LIKE, PLANT MOBILE DOMAIN FAMILY PROTEIN"/>
    <property type="match status" value="1"/>
</dbReference>
<reference evidence="2" key="1">
    <citation type="journal article" date="2014" name="Nat. Commun.">
        <title>The tobacco genome sequence and its comparison with those of tomato and potato.</title>
        <authorList>
            <person name="Sierro N."/>
            <person name="Battey J.N."/>
            <person name="Ouadi S."/>
            <person name="Bakaher N."/>
            <person name="Bovet L."/>
            <person name="Willig A."/>
            <person name="Goepfert S."/>
            <person name="Peitsch M.C."/>
            <person name="Ivanov N.V."/>
        </authorList>
    </citation>
    <scope>NUCLEOTIDE SEQUENCE [LARGE SCALE GENOMIC DNA]</scope>
</reference>
<organism evidence="2 3">
    <name type="scientific">Nicotiana tabacum</name>
    <name type="common">Common tobacco</name>
    <dbReference type="NCBI Taxonomy" id="4097"/>
    <lineage>
        <taxon>Eukaryota</taxon>
        <taxon>Viridiplantae</taxon>
        <taxon>Streptophyta</taxon>
        <taxon>Embryophyta</taxon>
        <taxon>Tracheophyta</taxon>
        <taxon>Spermatophyta</taxon>
        <taxon>Magnoliopsida</taxon>
        <taxon>eudicotyledons</taxon>
        <taxon>Gunneridae</taxon>
        <taxon>Pentapetalae</taxon>
        <taxon>asterids</taxon>
        <taxon>lamiids</taxon>
        <taxon>Solanales</taxon>
        <taxon>Solanaceae</taxon>
        <taxon>Nicotianoideae</taxon>
        <taxon>Nicotianeae</taxon>
        <taxon>Nicotiana</taxon>
    </lineage>
</organism>
<name>A0A1S4BNU9_TOBAC</name>
<proteinExistence type="predicted"/>
<feature type="domain" description="Aminotransferase-like plant mobile" evidence="1">
    <location>
        <begin position="104"/>
        <end position="463"/>
    </location>
</feature>
<reference evidence="3" key="2">
    <citation type="submission" date="2025-08" db="UniProtKB">
        <authorList>
            <consortium name="RefSeq"/>
        </authorList>
    </citation>
    <scope>IDENTIFICATION</scope>
    <source>
        <tissue evidence="3">Leaf</tissue>
    </source>
</reference>
<evidence type="ECO:0000259" key="1">
    <source>
        <dbReference type="Pfam" id="PF10536"/>
    </source>
</evidence>
<dbReference type="GeneID" id="107810278"/>
<keyword evidence="2" id="KW-1185">Reference proteome</keyword>